<evidence type="ECO:0000313" key="2">
    <source>
        <dbReference type="EMBL" id="CAK0802644.1"/>
    </source>
</evidence>
<evidence type="ECO:0008006" key="4">
    <source>
        <dbReference type="Google" id="ProtNLM"/>
    </source>
</evidence>
<sequence length="145" mass="15646">VSATGFEPRAGPALKANRWSNVPAGGPPPARPWATPGAPPAPSHKALVREMKAGHAAVAPGQSAQFCQQWFDERFKESSLEKADLQVSREVCKNCLFSGKGVVEHTFKQCRDLKNKCVLPCPRCVAAGRLTGDVCHCWSQDCKCS</sequence>
<feature type="compositionally biased region" description="Pro residues" evidence="1">
    <location>
        <begin position="25"/>
        <end position="42"/>
    </location>
</feature>
<protein>
    <recommendedName>
        <fullName evidence="4">Histone acetyltransferase</fullName>
    </recommendedName>
</protein>
<evidence type="ECO:0000313" key="3">
    <source>
        <dbReference type="Proteomes" id="UP001189429"/>
    </source>
</evidence>
<organism evidence="2 3">
    <name type="scientific">Prorocentrum cordatum</name>
    <dbReference type="NCBI Taxonomy" id="2364126"/>
    <lineage>
        <taxon>Eukaryota</taxon>
        <taxon>Sar</taxon>
        <taxon>Alveolata</taxon>
        <taxon>Dinophyceae</taxon>
        <taxon>Prorocentrales</taxon>
        <taxon>Prorocentraceae</taxon>
        <taxon>Prorocentrum</taxon>
    </lineage>
</organism>
<proteinExistence type="predicted"/>
<feature type="non-terminal residue" evidence="2">
    <location>
        <position position="1"/>
    </location>
</feature>
<gene>
    <name evidence="2" type="ORF">PCOR1329_LOCUS10097</name>
</gene>
<name>A0ABN9QGB0_9DINO</name>
<keyword evidence="3" id="KW-1185">Reference proteome</keyword>
<dbReference type="EMBL" id="CAUYUJ010002850">
    <property type="protein sequence ID" value="CAK0802644.1"/>
    <property type="molecule type" value="Genomic_DNA"/>
</dbReference>
<reference evidence="2" key="1">
    <citation type="submission" date="2023-10" db="EMBL/GenBank/DDBJ databases">
        <authorList>
            <person name="Chen Y."/>
            <person name="Shah S."/>
            <person name="Dougan E. K."/>
            <person name="Thang M."/>
            <person name="Chan C."/>
        </authorList>
    </citation>
    <scope>NUCLEOTIDE SEQUENCE [LARGE SCALE GENOMIC DNA]</scope>
</reference>
<feature type="region of interest" description="Disordered" evidence="1">
    <location>
        <begin position="1"/>
        <end position="43"/>
    </location>
</feature>
<accession>A0ABN9QGB0</accession>
<dbReference type="Proteomes" id="UP001189429">
    <property type="component" value="Unassembled WGS sequence"/>
</dbReference>
<comment type="caution">
    <text evidence="2">The sequence shown here is derived from an EMBL/GenBank/DDBJ whole genome shotgun (WGS) entry which is preliminary data.</text>
</comment>
<evidence type="ECO:0000256" key="1">
    <source>
        <dbReference type="SAM" id="MobiDB-lite"/>
    </source>
</evidence>